<accession>A0A9Q2CYQ1</accession>
<dbReference type="InterPro" id="IPR046947">
    <property type="entry name" value="LytR-like"/>
</dbReference>
<dbReference type="AlphaFoldDB" id="A0A9Q2CYQ1"/>
<name>A0A9Q2CYQ1_9STAP</name>
<dbReference type="GO" id="GO:0000156">
    <property type="term" value="F:phosphorelay response regulator activity"/>
    <property type="evidence" value="ECO:0007669"/>
    <property type="project" value="InterPro"/>
</dbReference>
<protein>
    <submittedName>
        <fullName evidence="2">DNA-binding LytR/AlgR family response regulator</fullName>
    </submittedName>
</protein>
<dbReference type="Pfam" id="PF04397">
    <property type="entry name" value="LytTR"/>
    <property type="match status" value="1"/>
</dbReference>
<keyword evidence="2" id="KW-0238">DNA-binding</keyword>
<evidence type="ECO:0000259" key="1">
    <source>
        <dbReference type="PROSITE" id="PS50930"/>
    </source>
</evidence>
<dbReference type="SMART" id="SM00850">
    <property type="entry name" value="LytTR"/>
    <property type="match status" value="1"/>
</dbReference>
<dbReference type="Proteomes" id="UP000579136">
    <property type="component" value="Unassembled WGS sequence"/>
</dbReference>
<feature type="domain" description="HTH LytTR-type" evidence="1">
    <location>
        <begin position="43"/>
        <end position="147"/>
    </location>
</feature>
<sequence length="147" mass="16746">MKVNLIIDSSLEEDEVQVHAQNATTGARVLSYVDHFTKDKENITVKSDDEFTVIKKMDIVCAEIHNKILTIYTSKETVQTYKSLTMFLDELNSNTFMQVSKFELLNIQMIKKVEPSFSGNLIAVISNGQKVNISRRFVSILKERLGI</sequence>
<keyword evidence="3" id="KW-1185">Reference proteome</keyword>
<gene>
    <name evidence="2" type="ORF">HNQ45_000210</name>
</gene>
<dbReference type="InterPro" id="IPR007492">
    <property type="entry name" value="LytTR_DNA-bd_dom"/>
</dbReference>
<proteinExistence type="predicted"/>
<dbReference type="GO" id="GO:0003677">
    <property type="term" value="F:DNA binding"/>
    <property type="evidence" value="ECO:0007669"/>
    <property type="project" value="UniProtKB-KW"/>
</dbReference>
<dbReference type="EMBL" id="JACHHF010000001">
    <property type="protein sequence ID" value="MBB5175352.1"/>
    <property type="molecule type" value="Genomic_DNA"/>
</dbReference>
<organism evidence="2 3">
    <name type="scientific">Nosocomiicoccus ampullae</name>
    <dbReference type="NCBI Taxonomy" id="489910"/>
    <lineage>
        <taxon>Bacteria</taxon>
        <taxon>Bacillati</taxon>
        <taxon>Bacillota</taxon>
        <taxon>Bacilli</taxon>
        <taxon>Bacillales</taxon>
        <taxon>Staphylococcaceae</taxon>
        <taxon>Nosocomiicoccus</taxon>
    </lineage>
</organism>
<evidence type="ECO:0000313" key="2">
    <source>
        <dbReference type="EMBL" id="MBB5175352.1"/>
    </source>
</evidence>
<dbReference type="PANTHER" id="PTHR37299">
    <property type="entry name" value="TRANSCRIPTIONAL REGULATOR-RELATED"/>
    <property type="match status" value="1"/>
</dbReference>
<evidence type="ECO:0000313" key="3">
    <source>
        <dbReference type="Proteomes" id="UP000579136"/>
    </source>
</evidence>
<dbReference type="PANTHER" id="PTHR37299:SF1">
    <property type="entry name" value="STAGE 0 SPORULATION PROTEIN A HOMOLOG"/>
    <property type="match status" value="1"/>
</dbReference>
<comment type="caution">
    <text evidence="2">The sequence shown here is derived from an EMBL/GenBank/DDBJ whole genome shotgun (WGS) entry which is preliminary data.</text>
</comment>
<dbReference type="PROSITE" id="PS50930">
    <property type="entry name" value="HTH_LYTTR"/>
    <property type="match status" value="1"/>
</dbReference>
<dbReference type="Gene3D" id="2.40.50.1020">
    <property type="entry name" value="LytTr DNA-binding domain"/>
    <property type="match status" value="1"/>
</dbReference>
<dbReference type="RefSeq" id="WP_183672780.1">
    <property type="nucleotide sequence ID" value="NZ_CBCRYX010000003.1"/>
</dbReference>
<reference evidence="2 3" key="1">
    <citation type="submission" date="2020-08" db="EMBL/GenBank/DDBJ databases">
        <title>Genomic Encyclopedia of Type Strains, Phase IV (KMG-IV): sequencing the most valuable type-strain genomes for metagenomic binning, comparative biology and taxonomic classification.</title>
        <authorList>
            <person name="Goeker M."/>
        </authorList>
    </citation>
    <scope>NUCLEOTIDE SEQUENCE [LARGE SCALE GENOMIC DNA]</scope>
    <source>
        <strain evidence="2 3">DSM 19163</strain>
    </source>
</reference>